<dbReference type="PANTHER" id="PTHR31977:SF1">
    <property type="entry name" value="UPF0696 PROTEIN C11ORF68"/>
    <property type="match status" value="1"/>
</dbReference>
<feature type="compositionally biased region" description="Basic residues" evidence="2">
    <location>
        <begin position="284"/>
        <end position="293"/>
    </location>
</feature>
<dbReference type="AlphaFoldDB" id="A0A2H3J071"/>
<sequence length="336" mass="37096">MSKDDDNFPRRYPYYWSANSELSLQEFLTKYKPSMVQDDGTKPWLWVGRSDHPKEDGNIASAEEEASQLLKEVTAKVTEIQNDYSIPIRSNKKGTKSKKELREAVQNEATEKLKEIAIRHGDVSGKWLIFAPPDKIDHVWATIANSLISGPLSSTSADLAKVATCPQDETPNYRHVLCLYIPDVYNQQDVTEVMQVLLRRHGMDLTGVKSNLYTRIGLYSKHPSGIQPMVWRNTALMPDADIKKLKEGYFAELQASKGTGADPTTAKPADTATTTADKPALSKPRPKLKLRKKKTDDPFGSDDEADKAKGTGKVGKATGEDQGDEAGPSGEATTAK</sequence>
<feature type="region of interest" description="Disordered" evidence="2">
    <location>
        <begin position="256"/>
        <end position="336"/>
    </location>
</feature>
<reference evidence="3 4" key="1">
    <citation type="journal article" date="2012" name="Science">
        <title>The Paleozoic origin of enzymatic lignin decomposition reconstructed from 31 fungal genomes.</title>
        <authorList>
            <person name="Floudas D."/>
            <person name="Binder M."/>
            <person name="Riley R."/>
            <person name="Barry K."/>
            <person name="Blanchette R.A."/>
            <person name="Henrissat B."/>
            <person name="Martinez A.T."/>
            <person name="Otillar R."/>
            <person name="Spatafora J.W."/>
            <person name="Yadav J.S."/>
            <person name="Aerts A."/>
            <person name="Benoit I."/>
            <person name="Boyd A."/>
            <person name="Carlson A."/>
            <person name="Copeland A."/>
            <person name="Coutinho P.M."/>
            <person name="de Vries R.P."/>
            <person name="Ferreira P."/>
            <person name="Findley K."/>
            <person name="Foster B."/>
            <person name="Gaskell J."/>
            <person name="Glotzer D."/>
            <person name="Gorecki P."/>
            <person name="Heitman J."/>
            <person name="Hesse C."/>
            <person name="Hori C."/>
            <person name="Igarashi K."/>
            <person name="Jurgens J.A."/>
            <person name="Kallen N."/>
            <person name="Kersten P."/>
            <person name="Kohler A."/>
            <person name="Kuees U."/>
            <person name="Kumar T.K.A."/>
            <person name="Kuo A."/>
            <person name="LaButti K."/>
            <person name="Larrondo L.F."/>
            <person name="Lindquist E."/>
            <person name="Ling A."/>
            <person name="Lombard V."/>
            <person name="Lucas S."/>
            <person name="Lundell T."/>
            <person name="Martin R."/>
            <person name="McLaughlin D.J."/>
            <person name="Morgenstern I."/>
            <person name="Morin E."/>
            <person name="Murat C."/>
            <person name="Nagy L.G."/>
            <person name="Nolan M."/>
            <person name="Ohm R.A."/>
            <person name="Patyshakuliyeva A."/>
            <person name="Rokas A."/>
            <person name="Ruiz-Duenas F.J."/>
            <person name="Sabat G."/>
            <person name="Salamov A."/>
            <person name="Samejima M."/>
            <person name="Schmutz J."/>
            <person name="Slot J.C."/>
            <person name="St John F."/>
            <person name="Stenlid J."/>
            <person name="Sun H."/>
            <person name="Sun S."/>
            <person name="Syed K."/>
            <person name="Tsang A."/>
            <person name="Wiebenga A."/>
            <person name="Young D."/>
            <person name="Pisabarro A."/>
            <person name="Eastwood D.C."/>
            <person name="Martin F."/>
            <person name="Cullen D."/>
            <person name="Grigoriev I.V."/>
            <person name="Hibbett D.S."/>
        </authorList>
    </citation>
    <scope>NUCLEOTIDE SEQUENCE [LARGE SCALE GENOMIC DNA]</scope>
    <source>
        <strain evidence="3 4">MD-104</strain>
    </source>
</reference>
<dbReference type="InterPro" id="IPR023398">
    <property type="entry name" value="TIF_eIF4e-like"/>
</dbReference>
<dbReference type="Proteomes" id="UP000218811">
    <property type="component" value="Unassembled WGS sequence"/>
</dbReference>
<evidence type="ECO:0008006" key="5">
    <source>
        <dbReference type="Google" id="ProtNLM"/>
    </source>
</evidence>
<organism evidence="3 4">
    <name type="scientific">Wolfiporia cocos (strain MD-104)</name>
    <name type="common">Brown rot fungus</name>
    <dbReference type="NCBI Taxonomy" id="742152"/>
    <lineage>
        <taxon>Eukaryota</taxon>
        <taxon>Fungi</taxon>
        <taxon>Dikarya</taxon>
        <taxon>Basidiomycota</taxon>
        <taxon>Agaricomycotina</taxon>
        <taxon>Agaricomycetes</taxon>
        <taxon>Polyporales</taxon>
        <taxon>Phaeolaceae</taxon>
        <taxon>Wolfiporia</taxon>
    </lineage>
</organism>
<dbReference type="OrthoDB" id="10067381at2759"/>
<dbReference type="SUPFAM" id="SSF55418">
    <property type="entry name" value="eIF4e-like"/>
    <property type="match status" value="1"/>
</dbReference>
<dbReference type="STRING" id="742152.A0A2H3J071"/>
<protein>
    <recommendedName>
        <fullName evidence="5">DUF1917-domain-containing protein</fullName>
    </recommendedName>
</protein>
<dbReference type="Pfam" id="PF08939">
    <property type="entry name" value="Bles03"/>
    <property type="match status" value="1"/>
</dbReference>
<accession>A0A2H3J071</accession>
<comment type="similarity">
    <text evidence="1">Belongs to the UPF0696 family.</text>
</comment>
<evidence type="ECO:0000256" key="1">
    <source>
        <dbReference type="ARBA" id="ARBA00010568"/>
    </source>
</evidence>
<evidence type="ECO:0000313" key="3">
    <source>
        <dbReference type="EMBL" id="PCH35632.1"/>
    </source>
</evidence>
<evidence type="ECO:0000256" key="2">
    <source>
        <dbReference type="SAM" id="MobiDB-lite"/>
    </source>
</evidence>
<dbReference type="InterPro" id="IPR015034">
    <property type="entry name" value="Bles03"/>
</dbReference>
<dbReference type="OMA" id="KPWIWVQ"/>
<proteinExistence type="inferred from homology"/>
<feature type="compositionally biased region" description="Low complexity" evidence="2">
    <location>
        <begin position="261"/>
        <end position="279"/>
    </location>
</feature>
<dbReference type="PANTHER" id="PTHR31977">
    <property type="entry name" value="UPF0696 PROTEIN C11ORF68"/>
    <property type="match status" value="1"/>
</dbReference>
<evidence type="ECO:0000313" key="4">
    <source>
        <dbReference type="Proteomes" id="UP000218811"/>
    </source>
</evidence>
<name>A0A2H3J071_WOLCO</name>
<dbReference type="Gene3D" id="3.30.760.10">
    <property type="entry name" value="RNA Cap, Translation Initiation Factor Eif4e"/>
    <property type="match status" value="1"/>
</dbReference>
<dbReference type="EMBL" id="KB467854">
    <property type="protein sequence ID" value="PCH35632.1"/>
    <property type="molecule type" value="Genomic_DNA"/>
</dbReference>
<keyword evidence="4" id="KW-1185">Reference proteome</keyword>
<gene>
    <name evidence="3" type="ORF">WOLCODRAFT_139988</name>
</gene>